<reference evidence="2" key="1">
    <citation type="submission" date="2021-02" db="EMBL/GenBank/DDBJ databases">
        <authorList>
            <person name="Dougan E. K."/>
            <person name="Rhodes N."/>
            <person name="Thang M."/>
            <person name="Chan C."/>
        </authorList>
    </citation>
    <scope>NUCLEOTIDE SEQUENCE</scope>
</reference>
<evidence type="ECO:0000313" key="3">
    <source>
        <dbReference type="Proteomes" id="UP000654075"/>
    </source>
</evidence>
<protein>
    <recommendedName>
        <fullName evidence="4">RNase H type-1 domain-containing protein</fullName>
    </recommendedName>
</protein>
<keyword evidence="3" id="KW-1185">Reference proteome</keyword>
<evidence type="ECO:0000256" key="1">
    <source>
        <dbReference type="SAM" id="MobiDB-lite"/>
    </source>
</evidence>
<sequence length="188" mass="19521">MVTQEDLEGNAAADALATAGADLRPAGPNELARARHQLEIAGAVQRMMLDILAARTIAINDANAASNNLSGDLGGRDVGDDSNRSDSNSSDSNSSDSRNSDSKSNSTLHQASEVEEVIEVIVVSDDESSHLHSASSDVGSRQETSSIYFCTARFAQGGVLSARLPAHSLLYPNSVFQPAGRGAPAAPD</sequence>
<accession>A0A813GAK5</accession>
<dbReference type="AlphaFoldDB" id="A0A813GAK5"/>
<name>A0A813GAK5_POLGL</name>
<organism evidence="2 3">
    <name type="scientific">Polarella glacialis</name>
    <name type="common">Dinoflagellate</name>
    <dbReference type="NCBI Taxonomy" id="89957"/>
    <lineage>
        <taxon>Eukaryota</taxon>
        <taxon>Sar</taxon>
        <taxon>Alveolata</taxon>
        <taxon>Dinophyceae</taxon>
        <taxon>Suessiales</taxon>
        <taxon>Suessiaceae</taxon>
        <taxon>Polarella</taxon>
    </lineage>
</organism>
<proteinExistence type="predicted"/>
<evidence type="ECO:0008006" key="4">
    <source>
        <dbReference type="Google" id="ProtNLM"/>
    </source>
</evidence>
<gene>
    <name evidence="2" type="ORF">PGLA1383_LOCUS40539</name>
</gene>
<feature type="compositionally biased region" description="Low complexity" evidence="1">
    <location>
        <begin position="85"/>
        <end position="106"/>
    </location>
</feature>
<dbReference type="EMBL" id="CAJNNV010028134">
    <property type="protein sequence ID" value="CAE8623235.1"/>
    <property type="molecule type" value="Genomic_DNA"/>
</dbReference>
<feature type="region of interest" description="Disordered" evidence="1">
    <location>
        <begin position="65"/>
        <end position="111"/>
    </location>
</feature>
<comment type="caution">
    <text evidence="2">The sequence shown here is derived from an EMBL/GenBank/DDBJ whole genome shotgun (WGS) entry which is preliminary data.</text>
</comment>
<dbReference type="Proteomes" id="UP000654075">
    <property type="component" value="Unassembled WGS sequence"/>
</dbReference>
<feature type="compositionally biased region" description="Basic and acidic residues" evidence="1">
    <location>
        <begin position="74"/>
        <end position="84"/>
    </location>
</feature>
<evidence type="ECO:0000313" key="2">
    <source>
        <dbReference type="EMBL" id="CAE8623235.1"/>
    </source>
</evidence>